<comment type="caution">
    <text evidence="8">The sequence shown here is derived from an EMBL/GenBank/DDBJ whole genome shotgun (WGS) entry which is preliminary data.</text>
</comment>
<gene>
    <name evidence="8" type="ORF">Aph01nite_06720</name>
</gene>
<protein>
    <recommendedName>
        <fullName evidence="10">Lipopolysaccharide biosynthesis protein</fullName>
    </recommendedName>
</protein>
<keyword evidence="3" id="KW-1003">Cell membrane</keyword>
<feature type="transmembrane region" description="Helical" evidence="7">
    <location>
        <begin position="34"/>
        <end position="55"/>
    </location>
</feature>
<comment type="subcellular location">
    <subcellularLocation>
        <location evidence="1">Cell membrane</location>
        <topology evidence="1">Multi-pass membrane protein</topology>
    </subcellularLocation>
</comment>
<feature type="transmembrane region" description="Helical" evidence="7">
    <location>
        <begin position="374"/>
        <end position="392"/>
    </location>
</feature>
<feature type="transmembrane region" description="Helical" evidence="7">
    <location>
        <begin position="98"/>
        <end position="121"/>
    </location>
</feature>
<feature type="transmembrane region" description="Helical" evidence="7">
    <location>
        <begin position="398"/>
        <end position="422"/>
    </location>
</feature>
<feature type="transmembrane region" description="Helical" evidence="7">
    <location>
        <begin position="133"/>
        <end position="155"/>
    </location>
</feature>
<dbReference type="RefSeq" id="WP_204039215.1">
    <property type="nucleotide sequence ID" value="NZ_BOOA01000004.1"/>
</dbReference>
<dbReference type="AlphaFoldDB" id="A0A919Q9L5"/>
<evidence type="ECO:0000256" key="4">
    <source>
        <dbReference type="ARBA" id="ARBA00022692"/>
    </source>
</evidence>
<keyword evidence="9" id="KW-1185">Reference proteome</keyword>
<dbReference type="Proteomes" id="UP000640052">
    <property type="component" value="Unassembled WGS sequence"/>
</dbReference>
<reference evidence="8" key="1">
    <citation type="submission" date="2021-01" db="EMBL/GenBank/DDBJ databases">
        <title>Whole genome shotgun sequence of Acrocarpospora phusangensis NBRC 108782.</title>
        <authorList>
            <person name="Komaki H."/>
            <person name="Tamura T."/>
        </authorList>
    </citation>
    <scope>NUCLEOTIDE SEQUENCE</scope>
    <source>
        <strain evidence="8">NBRC 108782</strain>
    </source>
</reference>
<evidence type="ECO:0000256" key="2">
    <source>
        <dbReference type="ARBA" id="ARBA00007430"/>
    </source>
</evidence>
<dbReference type="PANTHER" id="PTHR30250">
    <property type="entry name" value="PST FAMILY PREDICTED COLANIC ACID TRANSPORTER"/>
    <property type="match status" value="1"/>
</dbReference>
<dbReference type="GO" id="GO:0005886">
    <property type="term" value="C:plasma membrane"/>
    <property type="evidence" value="ECO:0007669"/>
    <property type="project" value="UniProtKB-SubCell"/>
</dbReference>
<sequence length="501" mass="52300">MDRNQDTELVEEGEAAEHVGVIGRKASRGLRWSLLGNMVLRGGSFVMGLILVRLIDPDDFGIYAVALAATQFVMTIKDIGIIAATVQWRGKLEDMAPTATVLSFFSAVLLYGLFYVGAPMFSELAGSSHATPVVRILTAVILVEAVTAVRAAALLRRFEQDKLTKAILSGFVVNAAVAITLAVNGAGAYSFAWGQLSAAVVTGVIIFVSANVPLKLGYDRAIGAQLLRFGLPSAAGTGLEALLLNVGFVIVGAVHGEEANGYYLLAFNVSSWVPGLIGTAIRYVSIPSFSRLAENDADSLSLGVQRSVPLLVSAILPISVVMAALAHPLIAFLYEPRWDQAAGVLRFLGVLMIVRMVTMFAFDILTGQGAAKATMWMNLGTGIALVPAVYAGTQLDGIRGAAIGHLTAATLVGLPLAALALRRAGVRLGPIFPALVRPLVGGVVSCAVTVLVSYLVDHGPLVELIVAGGAGILIYVLIVVPGAVLKDLGGKVGDLIPGRSR</sequence>
<evidence type="ECO:0000256" key="6">
    <source>
        <dbReference type="ARBA" id="ARBA00023136"/>
    </source>
</evidence>
<feature type="transmembrane region" description="Helical" evidence="7">
    <location>
        <begin position="61"/>
        <end position="86"/>
    </location>
</feature>
<evidence type="ECO:0000313" key="8">
    <source>
        <dbReference type="EMBL" id="GIH22362.1"/>
    </source>
</evidence>
<dbReference type="EMBL" id="BOOA01000004">
    <property type="protein sequence ID" value="GIH22362.1"/>
    <property type="molecule type" value="Genomic_DNA"/>
</dbReference>
<keyword evidence="6 7" id="KW-0472">Membrane</keyword>
<name>A0A919Q9L5_9ACTN</name>
<dbReference type="InterPro" id="IPR050833">
    <property type="entry name" value="Poly_Biosynth_Transport"/>
</dbReference>
<feature type="transmembrane region" description="Helical" evidence="7">
    <location>
        <begin position="167"/>
        <end position="186"/>
    </location>
</feature>
<organism evidence="8 9">
    <name type="scientific">Acrocarpospora phusangensis</name>
    <dbReference type="NCBI Taxonomy" id="1070424"/>
    <lineage>
        <taxon>Bacteria</taxon>
        <taxon>Bacillati</taxon>
        <taxon>Actinomycetota</taxon>
        <taxon>Actinomycetes</taxon>
        <taxon>Streptosporangiales</taxon>
        <taxon>Streptosporangiaceae</taxon>
        <taxon>Acrocarpospora</taxon>
    </lineage>
</organism>
<dbReference type="PANTHER" id="PTHR30250:SF10">
    <property type="entry name" value="LIPOPOLYSACCHARIDE BIOSYNTHESIS PROTEIN WZXC"/>
    <property type="match status" value="1"/>
</dbReference>
<feature type="transmembrane region" description="Helical" evidence="7">
    <location>
        <begin position="192"/>
        <end position="214"/>
    </location>
</feature>
<evidence type="ECO:0000256" key="1">
    <source>
        <dbReference type="ARBA" id="ARBA00004651"/>
    </source>
</evidence>
<feature type="transmembrane region" description="Helical" evidence="7">
    <location>
        <begin position="462"/>
        <end position="485"/>
    </location>
</feature>
<evidence type="ECO:0000256" key="7">
    <source>
        <dbReference type="SAM" id="Phobius"/>
    </source>
</evidence>
<keyword evidence="4 7" id="KW-0812">Transmembrane</keyword>
<feature type="transmembrane region" description="Helical" evidence="7">
    <location>
        <begin position="310"/>
        <end position="334"/>
    </location>
</feature>
<keyword evidence="5 7" id="KW-1133">Transmembrane helix</keyword>
<feature type="transmembrane region" description="Helical" evidence="7">
    <location>
        <begin position="226"/>
        <end position="250"/>
    </location>
</feature>
<feature type="transmembrane region" description="Helical" evidence="7">
    <location>
        <begin position="262"/>
        <end position="284"/>
    </location>
</feature>
<accession>A0A919Q9L5</accession>
<proteinExistence type="inferred from homology"/>
<comment type="similarity">
    <text evidence="2">Belongs to the polysaccharide synthase family.</text>
</comment>
<evidence type="ECO:0008006" key="10">
    <source>
        <dbReference type="Google" id="ProtNLM"/>
    </source>
</evidence>
<evidence type="ECO:0000256" key="5">
    <source>
        <dbReference type="ARBA" id="ARBA00022989"/>
    </source>
</evidence>
<feature type="transmembrane region" description="Helical" evidence="7">
    <location>
        <begin position="434"/>
        <end position="456"/>
    </location>
</feature>
<feature type="transmembrane region" description="Helical" evidence="7">
    <location>
        <begin position="340"/>
        <end position="362"/>
    </location>
</feature>
<dbReference type="Pfam" id="PF13440">
    <property type="entry name" value="Polysacc_synt_3"/>
    <property type="match status" value="1"/>
</dbReference>
<evidence type="ECO:0000313" key="9">
    <source>
        <dbReference type="Proteomes" id="UP000640052"/>
    </source>
</evidence>
<evidence type="ECO:0000256" key="3">
    <source>
        <dbReference type="ARBA" id="ARBA00022475"/>
    </source>
</evidence>